<gene>
    <name evidence="3" type="ORF">ACFMB1_14885</name>
</gene>
<protein>
    <submittedName>
        <fullName evidence="3">Uncharacterized protein</fullName>
    </submittedName>
</protein>
<evidence type="ECO:0000256" key="2">
    <source>
        <dbReference type="SAM" id="SignalP"/>
    </source>
</evidence>
<dbReference type="PROSITE" id="PS51257">
    <property type="entry name" value="PROKAR_LIPOPROTEIN"/>
    <property type="match status" value="1"/>
</dbReference>
<dbReference type="RefSeq" id="WP_379881911.1">
    <property type="nucleotide sequence ID" value="NZ_JBHPON010000002.1"/>
</dbReference>
<keyword evidence="2" id="KW-0732">Signal</keyword>
<organism evidence="3 4">
    <name type="scientific">Hyphococcus aureus</name>
    <dbReference type="NCBI Taxonomy" id="2666033"/>
    <lineage>
        <taxon>Bacteria</taxon>
        <taxon>Pseudomonadati</taxon>
        <taxon>Pseudomonadota</taxon>
        <taxon>Alphaproteobacteria</taxon>
        <taxon>Parvularculales</taxon>
        <taxon>Parvularculaceae</taxon>
        <taxon>Hyphococcus</taxon>
    </lineage>
</organism>
<name>A0ABW1L1M3_9PROT</name>
<evidence type="ECO:0000313" key="4">
    <source>
        <dbReference type="Proteomes" id="UP001596116"/>
    </source>
</evidence>
<sequence length="340" mass="37171">MSVMKPILNFRAAARTTMIAASALLAACGAPEAKSQGDAAEAGTAASGGAPAAANSQGPTVGLDSILQTKIYYSGFLGFNEYDLIFAPPGQVDAKVVIKSKNDPVAEFGFFPDYRYREGVFARMQPVNHSEYTFTPGEYVMEFYVSGELATRTPFKVVADAPSGDAFNPEQTFRFVGPWQDFAYLTFTPFKDTETVNFSFWAGSGDLSAGQTRAPVNAKLTRNGKLVAHSKVTQGMLDHEMARRHTLLLFHPHERKDEANVPALTKTDLQENGNYKLTLELTETGEVIRSFSFKAKGGELVPLPRTVLGYTPRADYIAPRVVKAGSSNYEFVEAYWLQAN</sequence>
<feature type="chain" id="PRO_5046792807" evidence="2">
    <location>
        <begin position="27"/>
        <end position="340"/>
    </location>
</feature>
<reference evidence="3 4" key="1">
    <citation type="submission" date="2024-09" db="EMBL/GenBank/DDBJ databases">
        <authorList>
            <person name="Zhang Z.-H."/>
        </authorList>
    </citation>
    <scope>NUCLEOTIDE SEQUENCE [LARGE SCALE GENOMIC DNA]</scope>
    <source>
        <strain evidence="3 4">HHTR114</strain>
    </source>
</reference>
<evidence type="ECO:0000256" key="1">
    <source>
        <dbReference type="SAM" id="MobiDB-lite"/>
    </source>
</evidence>
<accession>A0ABW1L1M3</accession>
<proteinExistence type="predicted"/>
<dbReference type="Proteomes" id="UP001596116">
    <property type="component" value="Unassembled WGS sequence"/>
</dbReference>
<dbReference type="EMBL" id="JBHPON010000002">
    <property type="protein sequence ID" value="MFC6036842.1"/>
    <property type="molecule type" value="Genomic_DNA"/>
</dbReference>
<evidence type="ECO:0000313" key="3">
    <source>
        <dbReference type="EMBL" id="MFC6036842.1"/>
    </source>
</evidence>
<comment type="caution">
    <text evidence="3">The sequence shown here is derived from an EMBL/GenBank/DDBJ whole genome shotgun (WGS) entry which is preliminary data.</text>
</comment>
<feature type="signal peptide" evidence="2">
    <location>
        <begin position="1"/>
        <end position="26"/>
    </location>
</feature>
<keyword evidence="4" id="KW-1185">Reference proteome</keyword>
<feature type="compositionally biased region" description="Low complexity" evidence="1">
    <location>
        <begin position="39"/>
        <end position="54"/>
    </location>
</feature>
<feature type="region of interest" description="Disordered" evidence="1">
    <location>
        <begin position="39"/>
        <end position="58"/>
    </location>
</feature>